<keyword evidence="1" id="KW-0472">Membrane</keyword>
<dbReference type="Proteomes" id="UP000298493">
    <property type="component" value="Unassembled WGS sequence"/>
</dbReference>
<keyword evidence="3" id="KW-1185">Reference proteome</keyword>
<dbReference type="InterPro" id="IPR052061">
    <property type="entry name" value="PTE-AB_protein"/>
</dbReference>
<name>A0A4Z1NRS4_9PEZI</name>
<sequence>MLAIRPHLRTSALFRPKNSHARTPSISCAISSRLASTTTTIPKRASARPYIIGVAFIAVGALLGTVVTAVIRPPPFPQAGSDEDAQLLGQLAKDVDNLPLVKKLRRGKAIAAGSVGESLDKETALFDEERRLLNNGEDEEWIELTVSYDRSNTMLNGLLGFGKMGLQRAFWQPITKEVVMIIWYGGALTGWPGIAHGGCTATFCIEGFGKAVNCVRQLGSGSQGDSTTTPDPSSLSLTYLRPINANSIYIMRAQMAEHQLNKKYEVNGTIETVEGKLCVKASAVWDIL</sequence>
<protein>
    <recommendedName>
        <fullName evidence="4">Thioesterase domain-containing protein</fullName>
    </recommendedName>
</protein>
<evidence type="ECO:0008006" key="4">
    <source>
        <dbReference type="Google" id="ProtNLM"/>
    </source>
</evidence>
<keyword evidence="1" id="KW-1133">Transmembrane helix</keyword>
<organism evidence="2 3">
    <name type="scientific">Venturia nashicola</name>
    <dbReference type="NCBI Taxonomy" id="86259"/>
    <lineage>
        <taxon>Eukaryota</taxon>
        <taxon>Fungi</taxon>
        <taxon>Dikarya</taxon>
        <taxon>Ascomycota</taxon>
        <taxon>Pezizomycotina</taxon>
        <taxon>Dothideomycetes</taxon>
        <taxon>Pleosporomycetidae</taxon>
        <taxon>Venturiales</taxon>
        <taxon>Venturiaceae</taxon>
        <taxon>Venturia</taxon>
    </lineage>
</organism>
<dbReference type="PANTHER" id="PTHR47260:SF1">
    <property type="entry name" value="UPF0644 PROTEIN PB2B4.06"/>
    <property type="match status" value="1"/>
</dbReference>
<evidence type="ECO:0000313" key="2">
    <source>
        <dbReference type="EMBL" id="TID15887.1"/>
    </source>
</evidence>
<dbReference type="PANTHER" id="PTHR47260">
    <property type="entry name" value="UPF0644 PROTEIN PB2B4.06"/>
    <property type="match status" value="1"/>
</dbReference>
<dbReference type="Gene3D" id="3.10.129.10">
    <property type="entry name" value="Hotdog Thioesterase"/>
    <property type="match status" value="1"/>
</dbReference>
<feature type="transmembrane region" description="Helical" evidence="1">
    <location>
        <begin position="50"/>
        <end position="71"/>
    </location>
</feature>
<keyword evidence="1" id="KW-0812">Transmembrane</keyword>
<comment type="caution">
    <text evidence="2">The sequence shown here is derived from an EMBL/GenBank/DDBJ whole genome shotgun (WGS) entry which is preliminary data.</text>
</comment>
<proteinExistence type="predicted"/>
<gene>
    <name evidence="2" type="ORF">E6O75_ATG08945</name>
</gene>
<dbReference type="AlphaFoldDB" id="A0A4Z1NRS4"/>
<evidence type="ECO:0000256" key="1">
    <source>
        <dbReference type="SAM" id="Phobius"/>
    </source>
</evidence>
<dbReference type="InterPro" id="IPR029069">
    <property type="entry name" value="HotDog_dom_sf"/>
</dbReference>
<dbReference type="EMBL" id="SNSC02000019">
    <property type="protein sequence ID" value="TID15887.1"/>
    <property type="molecule type" value="Genomic_DNA"/>
</dbReference>
<reference evidence="2 3" key="1">
    <citation type="submission" date="2019-04" db="EMBL/GenBank/DDBJ databases">
        <title>High contiguity whole genome sequence and gene annotation resource for two Venturia nashicola isolates.</title>
        <authorList>
            <person name="Prokchorchik M."/>
            <person name="Won K."/>
            <person name="Lee Y."/>
            <person name="Choi E.D."/>
            <person name="Segonzac C."/>
            <person name="Sohn K.H."/>
        </authorList>
    </citation>
    <scope>NUCLEOTIDE SEQUENCE [LARGE SCALE GENOMIC DNA]</scope>
    <source>
        <strain evidence="2 3">PRI2</strain>
    </source>
</reference>
<evidence type="ECO:0000313" key="3">
    <source>
        <dbReference type="Proteomes" id="UP000298493"/>
    </source>
</evidence>
<dbReference type="SUPFAM" id="SSF54637">
    <property type="entry name" value="Thioesterase/thiol ester dehydrase-isomerase"/>
    <property type="match status" value="1"/>
</dbReference>
<accession>A0A4Z1NRS4</accession>